<gene>
    <name evidence="10" type="primary">LOC107107787</name>
</gene>
<dbReference type="InterPro" id="IPR004126">
    <property type="entry name" value="PLipase_A2_inh_N"/>
</dbReference>
<feature type="chain" id="PRO_5045234198" evidence="6">
    <location>
        <begin position="23"/>
        <end position="221"/>
    </location>
</feature>
<evidence type="ECO:0000259" key="7">
    <source>
        <dbReference type="Pfam" id="PF00021"/>
    </source>
</evidence>
<dbReference type="InterPro" id="IPR045860">
    <property type="entry name" value="Snake_toxin-like_sf"/>
</dbReference>
<dbReference type="GO" id="GO:0019834">
    <property type="term" value="F:phospholipase A2 inhibitor activity"/>
    <property type="evidence" value="ECO:0007669"/>
    <property type="project" value="UniProtKB-KW"/>
</dbReference>
<comment type="similarity">
    <text evidence="2">Belongs to the CNF-like-inhibitor family.</text>
</comment>
<keyword evidence="3" id="KW-0964">Secreted</keyword>
<evidence type="ECO:0000313" key="9">
    <source>
        <dbReference type="Proteomes" id="UP000694871"/>
    </source>
</evidence>
<evidence type="ECO:0000313" key="10">
    <source>
        <dbReference type="RefSeq" id="XP_015263616.1"/>
    </source>
</evidence>
<dbReference type="SUPFAM" id="SSF57302">
    <property type="entry name" value="Snake toxin-like"/>
    <property type="match status" value="2"/>
</dbReference>
<evidence type="ECO:0000256" key="2">
    <source>
        <dbReference type="ARBA" id="ARBA00006570"/>
    </source>
</evidence>
<sequence>MEILPRLFVFSVLLATGSFLECEVCSSPGSNCIGERERCNANEDTCSIISIENSLEDLTVQTVAKDCEFSESCMTPGKSMNMGRGRTIQTYSICCIEDSCAVETPKMVPMENATNGIQCPACFSTNGSCVTEKTACSGDENYCFEMVSSTKVGGKVIEATMKGCATRHICKAIEERQASPLRGSGLSLKHGSCDPSASGGSQTTGLLFPAFSGLLLMKMTL</sequence>
<protein>
    <submittedName>
        <fullName evidence="10">Phospholipase A2 inhibitor subunit gamma B-like</fullName>
    </submittedName>
</protein>
<evidence type="ECO:0000256" key="4">
    <source>
        <dbReference type="ARBA" id="ARBA00023005"/>
    </source>
</evidence>
<feature type="domain" description="UPAR/Ly6" evidence="7">
    <location>
        <begin position="115"/>
        <end position="179"/>
    </location>
</feature>
<evidence type="ECO:0000256" key="6">
    <source>
        <dbReference type="SAM" id="SignalP"/>
    </source>
</evidence>
<dbReference type="PANTHER" id="PTHR20914:SF30">
    <property type="entry name" value="LY6_PLAUR DOMAIN CONTAINING 9"/>
    <property type="match status" value="1"/>
</dbReference>
<accession>A0ABM1JQ79</accession>
<dbReference type="CDD" id="cd23572">
    <property type="entry name" value="TFP_LU_ECD_PINLYP_rpt2"/>
    <property type="match status" value="1"/>
</dbReference>
<dbReference type="Proteomes" id="UP000694871">
    <property type="component" value="Unplaced"/>
</dbReference>
<comment type="subcellular location">
    <subcellularLocation>
        <location evidence="1">Secreted</location>
    </subcellularLocation>
</comment>
<dbReference type="CDD" id="cd23588">
    <property type="entry name" value="TFP_LU_ECD_PLIG"/>
    <property type="match status" value="1"/>
</dbReference>
<evidence type="ECO:0000256" key="1">
    <source>
        <dbReference type="ARBA" id="ARBA00004613"/>
    </source>
</evidence>
<reference evidence="10" key="1">
    <citation type="submission" date="2025-08" db="UniProtKB">
        <authorList>
            <consortium name="RefSeq"/>
        </authorList>
    </citation>
    <scope>IDENTIFICATION</scope>
</reference>
<dbReference type="InterPro" id="IPR016054">
    <property type="entry name" value="LY6_UPA_recep-like"/>
</dbReference>
<organism evidence="9 10">
    <name type="scientific">Gekko japonicus</name>
    <name type="common">Schlegel's Japanese gecko</name>
    <dbReference type="NCBI Taxonomy" id="146911"/>
    <lineage>
        <taxon>Eukaryota</taxon>
        <taxon>Metazoa</taxon>
        <taxon>Chordata</taxon>
        <taxon>Craniata</taxon>
        <taxon>Vertebrata</taxon>
        <taxon>Euteleostomi</taxon>
        <taxon>Lepidosauria</taxon>
        <taxon>Squamata</taxon>
        <taxon>Bifurcata</taxon>
        <taxon>Gekkota</taxon>
        <taxon>Gekkonidae</taxon>
        <taxon>Gekkoninae</taxon>
        <taxon>Gekko</taxon>
    </lineage>
</organism>
<keyword evidence="5" id="KW-1015">Disulfide bond</keyword>
<keyword evidence="6" id="KW-0732">Signal</keyword>
<evidence type="ECO:0000256" key="5">
    <source>
        <dbReference type="ARBA" id="ARBA00023157"/>
    </source>
</evidence>
<dbReference type="RefSeq" id="XP_015263616.1">
    <property type="nucleotide sequence ID" value="XM_015408130.1"/>
</dbReference>
<feature type="signal peptide" evidence="6">
    <location>
        <begin position="1"/>
        <end position="22"/>
    </location>
</feature>
<dbReference type="Gene3D" id="2.10.60.10">
    <property type="entry name" value="CD59"/>
    <property type="match status" value="1"/>
</dbReference>
<feature type="domain" description="Phospholipase A2 inhibitor N-terminal" evidence="8">
    <location>
        <begin position="21"/>
        <end position="101"/>
    </location>
</feature>
<evidence type="ECO:0000256" key="3">
    <source>
        <dbReference type="ARBA" id="ARBA00022525"/>
    </source>
</evidence>
<dbReference type="PANTHER" id="PTHR20914">
    <property type="entry name" value="LY6/PLAUR DOMAIN-CONTAINING PROTEIN 8"/>
    <property type="match status" value="1"/>
</dbReference>
<dbReference type="Pfam" id="PF00021">
    <property type="entry name" value="UPAR_LY6"/>
    <property type="match status" value="1"/>
</dbReference>
<keyword evidence="4 10" id="KW-0593">Phospholipase A2 inhibitor</keyword>
<dbReference type="Pfam" id="PF02988">
    <property type="entry name" value="PLA2_inh"/>
    <property type="match status" value="1"/>
</dbReference>
<proteinExistence type="inferred from homology"/>
<dbReference type="GeneID" id="107107787"/>
<keyword evidence="9" id="KW-1185">Reference proteome</keyword>
<name>A0ABM1JQ79_GEKJA</name>
<dbReference type="InterPro" id="IPR050918">
    <property type="entry name" value="CNF-like_PLA2_Inhibitor"/>
</dbReference>
<evidence type="ECO:0000259" key="8">
    <source>
        <dbReference type="Pfam" id="PF02988"/>
    </source>
</evidence>